<dbReference type="InterPro" id="IPR050583">
    <property type="entry name" value="Mycobacterial_A85_antigen"/>
</dbReference>
<dbReference type="PANTHER" id="PTHR48098">
    <property type="entry name" value="ENTEROCHELIN ESTERASE-RELATED"/>
    <property type="match status" value="1"/>
</dbReference>
<dbReference type="InterPro" id="IPR000801">
    <property type="entry name" value="Esterase-like"/>
</dbReference>
<dbReference type="RefSeq" id="WP_379756074.1">
    <property type="nucleotide sequence ID" value="NZ_JBHSMR010000013.1"/>
</dbReference>
<dbReference type="InterPro" id="IPR029058">
    <property type="entry name" value="AB_hydrolase_fold"/>
</dbReference>
<proteinExistence type="predicted"/>
<dbReference type="EMBL" id="JBHSMR010000013">
    <property type="protein sequence ID" value="MFC5479131.1"/>
    <property type="molecule type" value="Genomic_DNA"/>
</dbReference>
<dbReference type="PANTHER" id="PTHR48098:SF3">
    <property type="entry name" value="IRON(III) ENTEROBACTIN ESTERASE"/>
    <property type="match status" value="1"/>
</dbReference>
<dbReference type="Proteomes" id="UP001596101">
    <property type="component" value="Unassembled WGS sequence"/>
</dbReference>
<evidence type="ECO:0000313" key="2">
    <source>
        <dbReference type="Proteomes" id="UP001596101"/>
    </source>
</evidence>
<dbReference type="Gene3D" id="3.40.50.1820">
    <property type="entry name" value="alpha/beta hydrolase"/>
    <property type="match status" value="1"/>
</dbReference>
<evidence type="ECO:0000313" key="1">
    <source>
        <dbReference type="EMBL" id="MFC5479131.1"/>
    </source>
</evidence>
<dbReference type="Pfam" id="PF00756">
    <property type="entry name" value="Esterase"/>
    <property type="match status" value="1"/>
</dbReference>
<reference evidence="2" key="1">
    <citation type="journal article" date="2019" name="Int. J. Syst. Evol. Microbiol.">
        <title>The Global Catalogue of Microorganisms (GCM) 10K type strain sequencing project: providing services to taxonomists for standard genome sequencing and annotation.</title>
        <authorList>
            <consortium name="The Broad Institute Genomics Platform"/>
            <consortium name="The Broad Institute Genome Sequencing Center for Infectious Disease"/>
            <person name="Wu L."/>
            <person name="Ma J."/>
        </authorList>
    </citation>
    <scope>NUCLEOTIDE SEQUENCE [LARGE SCALE GENOMIC DNA]</scope>
    <source>
        <strain evidence="2">CCUG 43111</strain>
    </source>
</reference>
<name>A0ABW0MRD9_9BURK</name>
<organism evidence="1 2">
    <name type="scientific">Massilia suwonensis</name>
    <dbReference type="NCBI Taxonomy" id="648895"/>
    <lineage>
        <taxon>Bacteria</taxon>
        <taxon>Pseudomonadati</taxon>
        <taxon>Pseudomonadota</taxon>
        <taxon>Betaproteobacteria</taxon>
        <taxon>Burkholderiales</taxon>
        <taxon>Oxalobacteraceae</taxon>
        <taxon>Telluria group</taxon>
        <taxon>Massilia</taxon>
    </lineage>
</organism>
<comment type="caution">
    <text evidence="1">The sequence shown here is derived from an EMBL/GenBank/DDBJ whole genome shotgun (WGS) entry which is preliminary data.</text>
</comment>
<keyword evidence="2" id="KW-1185">Reference proteome</keyword>
<dbReference type="SUPFAM" id="SSF53474">
    <property type="entry name" value="alpha/beta-Hydrolases"/>
    <property type="match status" value="1"/>
</dbReference>
<dbReference type="GO" id="GO:0016787">
    <property type="term" value="F:hydrolase activity"/>
    <property type="evidence" value="ECO:0007669"/>
    <property type="project" value="UniProtKB-KW"/>
</dbReference>
<protein>
    <submittedName>
        <fullName evidence="1">Alpha/beta hydrolase</fullName>
    </submittedName>
</protein>
<accession>A0ABW0MRD9</accession>
<keyword evidence="1" id="KW-0378">Hydrolase</keyword>
<gene>
    <name evidence="1" type="ORF">ACFPQ5_13060</name>
</gene>
<sequence>MQENPLYAILREHMPGMPERDLPRFAASLSVDEPYVAPVVAPSVPAGRMTQARHRSGQVYPGVERNYTLYVPQQYEEGMEAALMVFQDGARYLGPEANAARVLDALIEDGSMPVTIALFVEPGEQGPGLPVYGGGGNRSVEYDATGPDYVRFLLEELLPQALEGYRISGDPARRAIAGISSGGQCAFNAAWERPDAFGKVLTHCGSFVDIRGGHVWAERIRREEVKALRVFLQSGEHDLDILYGNWLLANREMASALAYRGYDHWLVTGEGGHSLKHGGAMLAETLRWLWRE</sequence>